<feature type="transmembrane region" description="Helical" evidence="1">
    <location>
        <begin position="33"/>
        <end position="53"/>
    </location>
</feature>
<evidence type="ECO:0000313" key="2">
    <source>
        <dbReference type="EMBL" id="KAE8009999.1"/>
    </source>
</evidence>
<dbReference type="Proteomes" id="UP000327013">
    <property type="component" value="Chromosome 2"/>
</dbReference>
<keyword evidence="1" id="KW-0472">Membrane</keyword>
<feature type="transmembrane region" description="Helical" evidence="1">
    <location>
        <begin position="7"/>
        <end position="27"/>
    </location>
</feature>
<dbReference type="AlphaFoldDB" id="A0A5N6QVF3"/>
<keyword evidence="1" id="KW-1133">Transmembrane helix</keyword>
<gene>
    <name evidence="2" type="ORF">FH972_006397</name>
</gene>
<keyword evidence="1" id="KW-0812">Transmembrane</keyword>
<evidence type="ECO:0000313" key="3">
    <source>
        <dbReference type="Proteomes" id="UP000327013"/>
    </source>
</evidence>
<protein>
    <recommendedName>
        <fullName evidence="4">Transmembrane protein</fullName>
    </recommendedName>
</protein>
<reference evidence="2 3" key="1">
    <citation type="submission" date="2019-06" db="EMBL/GenBank/DDBJ databases">
        <title>A chromosomal-level reference genome of Carpinus fangiana (Coryloideae, Betulaceae).</title>
        <authorList>
            <person name="Yang X."/>
            <person name="Wang Z."/>
            <person name="Zhang L."/>
            <person name="Hao G."/>
            <person name="Liu J."/>
            <person name="Yang Y."/>
        </authorList>
    </citation>
    <scope>NUCLEOTIDE SEQUENCE [LARGE SCALE GENOMIC DNA]</scope>
    <source>
        <strain evidence="2">Cfa_2016G</strain>
        <tissue evidence="2">Leaf</tissue>
    </source>
</reference>
<evidence type="ECO:0008006" key="4">
    <source>
        <dbReference type="Google" id="ProtNLM"/>
    </source>
</evidence>
<organism evidence="2 3">
    <name type="scientific">Carpinus fangiana</name>
    <dbReference type="NCBI Taxonomy" id="176857"/>
    <lineage>
        <taxon>Eukaryota</taxon>
        <taxon>Viridiplantae</taxon>
        <taxon>Streptophyta</taxon>
        <taxon>Embryophyta</taxon>
        <taxon>Tracheophyta</taxon>
        <taxon>Spermatophyta</taxon>
        <taxon>Magnoliopsida</taxon>
        <taxon>eudicotyledons</taxon>
        <taxon>Gunneridae</taxon>
        <taxon>Pentapetalae</taxon>
        <taxon>rosids</taxon>
        <taxon>fabids</taxon>
        <taxon>Fagales</taxon>
        <taxon>Betulaceae</taxon>
        <taxon>Carpinus</taxon>
    </lineage>
</organism>
<evidence type="ECO:0000256" key="1">
    <source>
        <dbReference type="SAM" id="Phobius"/>
    </source>
</evidence>
<proteinExistence type="predicted"/>
<name>A0A5N6QVF3_9ROSI</name>
<sequence>MATFKQECLYIIVIFASLFHKAINMGLEVKRCFLHGFLLLATLFLAWSLLVTGEKMEKLIHSRDAEESCGAVAVKQRKGQSLLFAKLLQQRPSEPPPPPPILPTGPIP</sequence>
<keyword evidence="3" id="KW-1185">Reference proteome</keyword>
<dbReference type="EMBL" id="CM017322">
    <property type="protein sequence ID" value="KAE8009999.1"/>
    <property type="molecule type" value="Genomic_DNA"/>
</dbReference>
<accession>A0A5N6QVF3</accession>